<comment type="subcellular location">
    <subcellularLocation>
        <location evidence="1">Membrane</location>
    </subcellularLocation>
</comment>
<keyword evidence="13" id="KW-1185">Reference proteome</keyword>
<feature type="compositionally biased region" description="Acidic residues" evidence="9">
    <location>
        <begin position="381"/>
        <end position="392"/>
    </location>
</feature>
<feature type="domain" description="Ig-like" evidence="12">
    <location>
        <begin position="1"/>
        <end position="64"/>
    </location>
</feature>
<evidence type="ECO:0000256" key="8">
    <source>
        <dbReference type="ARBA" id="ARBA00023136"/>
    </source>
</evidence>
<dbReference type="Proteomes" id="UP000515135">
    <property type="component" value="Unplaced"/>
</dbReference>
<feature type="domain" description="TIR" evidence="11">
    <location>
        <begin position="235"/>
        <end position="365"/>
    </location>
</feature>
<feature type="region of interest" description="Disordered" evidence="9">
    <location>
        <begin position="369"/>
        <end position="415"/>
    </location>
</feature>
<accession>A0A6P4YKD0</accession>
<evidence type="ECO:0000259" key="11">
    <source>
        <dbReference type="PROSITE" id="PS50104"/>
    </source>
</evidence>
<feature type="compositionally biased region" description="Basic and acidic residues" evidence="9">
    <location>
        <begin position="369"/>
        <end position="380"/>
    </location>
</feature>
<feature type="domain" description="Ig-like" evidence="12">
    <location>
        <begin position="73"/>
        <end position="171"/>
    </location>
</feature>
<dbReference type="GO" id="GO:0038023">
    <property type="term" value="F:signaling receptor activity"/>
    <property type="evidence" value="ECO:0007669"/>
    <property type="project" value="TreeGrafter"/>
</dbReference>
<dbReference type="InterPro" id="IPR013783">
    <property type="entry name" value="Ig-like_fold"/>
</dbReference>
<dbReference type="InterPro" id="IPR007110">
    <property type="entry name" value="Ig-like_dom"/>
</dbReference>
<name>A0A6P4YKD0_BRABE</name>
<dbReference type="GO" id="GO:0005886">
    <property type="term" value="C:plasma membrane"/>
    <property type="evidence" value="ECO:0007669"/>
    <property type="project" value="TreeGrafter"/>
</dbReference>
<evidence type="ECO:0000256" key="2">
    <source>
        <dbReference type="ARBA" id="ARBA00009752"/>
    </source>
</evidence>
<dbReference type="Gene3D" id="2.60.40.10">
    <property type="entry name" value="Immunoglobulins"/>
    <property type="match status" value="2"/>
</dbReference>
<keyword evidence="3 10" id="KW-0812">Transmembrane</keyword>
<dbReference type="PANTHER" id="PTHR24365:SF541">
    <property type="entry name" value="PROTEIN TOLL-RELATED"/>
    <property type="match status" value="1"/>
</dbReference>
<dbReference type="SMART" id="SM00255">
    <property type="entry name" value="TIR"/>
    <property type="match status" value="1"/>
</dbReference>
<reference evidence="14" key="1">
    <citation type="submission" date="2025-08" db="UniProtKB">
        <authorList>
            <consortium name="RefSeq"/>
        </authorList>
    </citation>
    <scope>IDENTIFICATION</scope>
    <source>
        <tissue evidence="14">Gonad</tissue>
    </source>
</reference>
<dbReference type="Pfam" id="PF13927">
    <property type="entry name" value="Ig_3"/>
    <property type="match status" value="1"/>
</dbReference>
<dbReference type="KEGG" id="bbel:109464909"/>
<keyword evidence="8 10" id="KW-0472">Membrane</keyword>
<dbReference type="InterPro" id="IPR035897">
    <property type="entry name" value="Toll_tir_struct_dom_sf"/>
</dbReference>
<sequence length="437" mass="48783">MATWTWRKDGTILRDTPDGHVQLTTFATSTQLTVQHDLSDRDSGFYNCSVTTAFGADSFQGRVKVLGSQGNLPVVSAEQSQVWAWPGENVNLSCTIVTDKGQVPSGSWLKEGSVVPDIADGHTEWKPSVEQTADKTTRRQVLLIRGVNASDYGNYTCVGELKGRSDSKTIQLLRGEPREGLPLAVSLGIAAAGVAALVTMVTGFAVHRRRHDPDLGWDKPDPEAEYNIPYENELPKYDIFISYSSKDLAFAKDVLLKELTCRGYEVCVDFKDFTPGVFIVDNIKEGVFRSRKTIIVLSSNFRRSGFGRFELQMAGARKYLERKDVLVVVKIDQCKVPTMLIGRTFLDWTNENVRPHFWQRLENAIGPDEKVRNRKDNKETPEEEEEKEEEETITAAGDHNHRDNAVNGHIANGGPHVLGLPETDLLENDERPLLPVV</sequence>
<evidence type="ECO:0000256" key="4">
    <source>
        <dbReference type="ARBA" id="ARBA00022729"/>
    </source>
</evidence>
<evidence type="ECO:0000256" key="10">
    <source>
        <dbReference type="SAM" id="Phobius"/>
    </source>
</evidence>
<dbReference type="RefSeq" id="XP_019617566.1">
    <property type="nucleotide sequence ID" value="XM_019762007.1"/>
</dbReference>
<keyword evidence="7" id="KW-0520">NAD</keyword>
<dbReference type="PROSITE" id="PS50104">
    <property type="entry name" value="TIR"/>
    <property type="match status" value="1"/>
</dbReference>
<keyword evidence="4" id="KW-0732">Signal</keyword>
<dbReference type="SUPFAM" id="SSF48726">
    <property type="entry name" value="Immunoglobulin"/>
    <property type="match status" value="2"/>
</dbReference>
<dbReference type="AlphaFoldDB" id="A0A6P4YKD0"/>
<dbReference type="Gene3D" id="3.40.50.10140">
    <property type="entry name" value="Toll/interleukin-1 receptor homology (TIR) domain"/>
    <property type="match status" value="1"/>
</dbReference>
<evidence type="ECO:0000313" key="14">
    <source>
        <dbReference type="RefSeq" id="XP_019617566.1"/>
    </source>
</evidence>
<dbReference type="PROSITE" id="PS50835">
    <property type="entry name" value="IG_LIKE"/>
    <property type="match status" value="2"/>
</dbReference>
<evidence type="ECO:0000256" key="1">
    <source>
        <dbReference type="ARBA" id="ARBA00004370"/>
    </source>
</evidence>
<dbReference type="OrthoDB" id="1421090at2759"/>
<comment type="similarity">
    <text evidence="2">Belongs to the interleukin-1 receptor family.</text>
</comment>
<gene>
    <name evidence="14" type="primary">LOC109464909</name>
</gene>
<dbReference type="Pfam" id="PF13676">
    <property type="entry name" value="TIR_2"/>
    <property type="match status" value="1"/>
</dbReference>
<keyword evidence="5" id="KW-0378">Hydrolase</keyword>
<dbReference type="GO" id="GO:0007165">
    <property type="term" value="P:signal transduction"/>
    <property type="evidence" value="ECO:0007669"/>
    <property type="project" value="InterPro"/>
</dbReference>
<dbReference type="PRINTS" id="PR01537">
    <property type="entry name" value="INTRLKN1R1F"/>
</dbReference>
<dbReference type="InterPro" id="IPR000157">
    <property type="entry name" value="TIR_dom"/>
</dbReference>
<organism evidence="13 14">
    <name type="scientific">Branchiostoma belcheri</name>
    <name type="common">Amphioxus</name>
    <dbReference type="NCBI Taxonomy" id="7741"/>
    <lineage>
        <taxon>Eukaryota</taxon>
        <taxon>Metazoa</taxon>
        <taxon>Chordata</taxon>
        <taxon>Cephalochordata</taxon>
        <taxon>Leptocardii</taxon>
        <taxon>Amphioxiformes</taxon>
        <taxon>Branchiostomatidae</taxon>
        <taxon>Branchiostoma</taxon>
    </lineage>
</organism>
<evidence type="ECO:0000256" key="3">
    <source>
        <dbReference type="ARBA" id="ARBA00022692"/>
    </source>
</evidence>
<evidence type="ECO:0000256" key="5">
    <source>
        <dbReference type="ARBA" id="ARBA00022801"/>
    </source>
</evidence>
<feature type="transmembrane region" description="Helical" evidence="10">
    <location>
        <begin position="183"/>
        <end position="206"/>
    </location>
</feature>
<evidence type="ECO:0000256" key="6">
    <source>
        <dbReference type="ARBA" id="ARBA00022989"/>
    </source>
</evidence>
<protein>
    <submittedName>
        <fullName evidence="14">Interleukin-18 receptor 1-like</fullName>
    </submittedName>
</protein>
<evidence type="ECO:0000256" key="7">
    <source>
        <dbReference type="ARBA" id="ARBA00023027"/>
    </source>
</evidence>
<dbReference type="PANTHER" id="PTHR24365">
    <property type="entry name" value="TOLL-LIKE RECEPTOR"/>
    <property type="match status" value="1"/>
</dbReference>
<evidence type="ECO:0000313" key="13">
    <source>
        <dbReference type="Proteomes" id="UP000515135"/>
    </source>
</evidence>
<evidence type="ECO:0000259" key="12">
    <source>
        <dbReference type="PROSITE" id="PS50835"/>
    </source>
</evidence>
<dbReference type="GeneID" id="109464909"/>
<dbReference type="InterPro" id="IPR036179">
    <property type="entry name" value="Ig-like_dom_sf"/>
</dbReference>
<dbReference type="SMART" id="SM00409">
    <property type="entry name" value="IG"/>
    <property type="match status" value="1"/>
</dbReference>
<dbReference type="SUPFAM" id="SSF52200">
    <property type="entry name" value="Toll/Interleukin receptor TIR domain"/>
    <property type="match status" value="1"/>
</dbReference>
<dbReference type="InterPro" id="IPR003599">
    <property type="entry name" value="Ig_sub"/>
</dbReference>
<proteinExistence type="inferred from homology"/>
<dbReference type="GO" id="GO:0016787">
    <property type="term" value="F:hydrolase activity"/>
    <property type="evidence" value="ECO:0007669"/>
    <property type="project" value="UniProtKB-KW"/>
</dbReference>
<evidence type="ECO:0000256" key="9">
    <source>
        <dbReference type="SAM" id="MobiDB-lite"/>
    </source>
</evidence>
<keyword evidence="6 10" id="KW-1133">Transmembrane helix</keyword>
<dbReference type="CDD" id="cd00096">
    <property type="entry name" value="Ig"/>
    <property type="match status" value="1"/>
</dbReference>